<proteinExistence type="predicted"/>
<name>A0A0R3T2Z3_RODNA</name>
<dbReference type="STRING" id="102285.A0A0R3T2Z3"/>
<evidence type="ECO:0000256" key="5">
    <source>
        <dbReference type="ARBA" id="ARBA00023136"/>
    </source>
</evidence>
<feature type="repeat" description="WD" evidence="6">
    <location>
        <begin position="73"/>
        <end position="111"/>
    </location>
</feature>
<dbReference type="EMBL" id="UZAE01000512">
    <property type="protein sequence ID" value="VDN97203.1"/>
    <property type="molecule type" value="Genomic_DNA"/>
</dbReference>
<gene>
    <name evidence="11" type="ORF">HNAJ_LOCUS1344</name>
</gene>
<feature type="repeat" description="WD" evidence="6">
    <location>
        <begin position="661"/>
        <end position="703"/>
    </location>
</feature>
<keyword evidence="2 9" id="KW-0812">Transmembrane</keyword>
<dbReference type="InterPro" id="IPR001680">
    <property type="entry name" value="WD40_rpt"/>
</dbReference>
<evidence type="ECO:0000313" key="13">
    <source>
        <dbReference type="WBParaSite" id="HNAJ_0000134501-mRNA-1"/>
    </source>
</evidence>
<evidence type="ECO:0000256" key="7">
    <source>
        <dbReference type="SAM" id="Coils"/>
    </source>
</evidence>
<keyword evidence="4 7" id="KW-0175">Coiled coil</keyword>
<dbReference type="PANTHER" id="PTHR12911">
    <property type="entry name" value="SAD1/UNC-84-LIKE PROTEIN-RELATED"/>
    <property type="match status" value="1"/>
</dbReference>
<evidence type="ECO:0000256" key="8">
    <source>
        <dbReference type="SAM" id="MobiDB-lite"/>
    </source>
</evidence>
<accession>A0A0R3T2Z3</accession>
<feature type="domain" description="SUN" evidence="10">
    <location>
        <begin position="2095"/>
        <end position="2282"/>
    </location>
</feature>
<evidence type="ECO:0000256" key="9">
    <source>
        <dbReference type="SAM" id="Phobius"/>
    </source>
</evidence>
<dbReference type="SUPFAM" id="SSF50978">
    <property type="entry name" value="WD40 repeat-like"/>
    <property type="match status" value="2"/>
</dbReference>
<dbReference type="PANTHER" id="PTHR12911:SF8">
    <property type="entry name" value="KLAROID PROTEIN-RELATED"/>
    <property type="match status" value="1"/>
</dbReference>
<evidence type="ECO:0000259" key="10">
    <source>
        <dbReference type="PROSITE" id="PS51469"/>
    </source>
</evidence>
<keyword evidence="5 9" id="KW-0472">Membrane</keyword>
<dbReference type="InterPro" id="IPR015943">
    <property type="entry name" value="WD40/YVTN_repeat-like_dom_sf"/>
</dbReference>
<dbReference type="GO" id="GO:0034993">
    <property type="term" value="C:meiotic nuclear membrane microtubule tethering complex"/>
    <property type="evidence" value="ECO:0007669"/>
    <property type="project" value="TreeGrafter"/>
</dbReference>
<dbReference type="Gene3D" id="2.130.10.10">
    <property type="entry name" value="YVTN repeat-like/Quinoprotein amine dehydrogenase"/>
    <property type="match status" value="2"/>
</dbReference>
<dbReference type="PROSITE" id="PS51469">
    <property type="entry name" value="SUN"/>
    <property type="match status" value="1"/>
</dbReference>
<feature type="region of interest" description="Disordered" evidence="8">
    <location>
        <begin position="1378"/>
        <end position="1406"/>
    </location>
</feature>
<dbReference type="PROSITE" id="PS50082">
    <property type="entry name" value="WD_REPEATS_2"/>
    <property type="match status" value="2"/>
</dbReference>
<dbReference type="Pfam" id="PF07738">
    <property type="entry name" value="Sad1_UNC"/>
    <property type="match status" value="1"/>
</dbReference>
<dbReference type="FunFam" id="2.60.120.260:FF:000009">
    <property type="entry name" value="SUN domain-containing protein 1 isoform X1"/>
    <property type="match status" value="1"/>
</dbReference>
<dbReference type="InterPro" id="IPR036322">
    <property type="entry name" value="WD40_repeat_dom_sf"/>
</dbReference>
<evidence type="ECO:0000313" key="11">
    <source>
        <dbReference type="EMBL" id="VDN97203.1"/>
    </source>
</evidence>
<dbReference type="SMART" id="SM00320">
    <property type="entry name" value="WD40"/>
    <property type="match status" value="9"/>
</dbReference>
<dbReference type="OrthoDB" id="7326421at2759"/>
<keyword evidence="12" id="KW-1185">Reference proteome</keyword>
<sequence>MEQCDKLSPSVASVMIPHGLTWFRPCSTSTSPWTDDAGCDIAFISYEFVNIYKLRYVKSGETSGYYFSFVSRFKAHEQNVHSVCFPSKLSDGPLDKFLITCGNDRSIRIWSNKHSDAYKLDREIQLGQDIVPNSCSACVVSGSLCVLSASLTGHIIIWEPFNSRSPSNPLITKFSKLTASCCVWVPCSSDGQKLLAVVGFNSGDICAYTYDRSLPMNKNSCSQTFKISAHNFEVCSIVPVNDSADEHQCFVSAGRDAEIRLWSLDDMQCKYSHRFKVHHRDNNNAQVSTGSHGKAWIPIASTGIESPRFLAFDTNGNLYSFNAIDKPQSCDSTISSLRHTGLVFSFISIPGSPHLFISFGKDSQIIAWKRTYNDWQTLTPVASIPCVPGRVNCLSQAPGLYSPLAVGLSDGTLLIFRNISPPEPNSLITVNRLLPLPPSTAAIGISALAWHPDPLSANLIAIGSSKGHIDIIDVLKHQNRGRNFNHLGGCIYRVTWGPKLFASSEGEGTVDMGDKLLVYAVANGCVYLLISTKTPPINITPKFTFLLQNSDDHKLAEIAFKRIPEEGITSYSWLVGLGSMNGAVNLFGLSRIFGSLVPLSRIDIHKKCIISMVWSYHTDKYWLAVSSAESFITIIDSTDQAVNPPQENMEPHQFTSCMATLQGHGSRVSALDWSPADPDLLLSGSYDCTAAVWRVGVGSSSAIANYRDHLSRIHACAWSPDIPDFVLTGENFGYLAGWRPSAQSVSALPLSRKNKNPLAKIPSCANSEQIKAPDSGVEKEEEKSETICIETPHLPQCLSIKRTEPHTSRKPSLLPSLFATLGFSDISLPVLALSPPLRMQSKFEIITDFVAYMRDPLCLDDSRILPEFDLLYSGCARRRRELVRFTESEALKHLEAASGPNKTARLDAYFSLLLWLGRGQVAARKAAEFQYTPFWLMWALEMLLKGPASRPIFSSLMESGDGSVREIAQDDFFQHKIMQLIASNEYTWASTLLVSAGRTAEAVKLLLLCGRAKEALLLFRLRLSSEANQELLSKCLSLLSEKQAHTGLPNSALAFLAAGEIDKAVSAVRGNSDSNLPALDRMVVLWTSLVMVPSSPVISVRLVQACVAYAANLSIEDERRRFIEQWRVALSSKENSEYLLTCASFLLLSEWREASLNLSLLGEGIDELARVVFDRQPSLEEAECLAGVVLDFGIATLDEKYTPNFERSLDILKHNHPGAFFDLTKRLSLRKLEPTIPSTFMNENKTVVIKEHHKTVSGHTLKPVFVYSREEYFNAPPSQKSHQVSTLSVPRESPNIVSMPKQLPSYVMAGEHSVPNAQLVRRRIDYQEVAEYRMLQPASSSTTTIKTTNNISAKTLGSQVFGKPLSVRIDESPAKIVDEKGSIASSTSSTARRKGRPAPPTDRVLRSGKIGGLFRESVDYEVATPFPSTTREDAIRRRAKEIEEESTIHLSTTEPLMKMSNSLLSEETLGLSNSARRPWHLSSMIGLSAEPSYRSPTLHASESQDYYRRASSRSTFSSFPSEASRLTSSLCHRIGSCLLNLIAIPLVLLHYLYLAVCTFSKAIYSASSRLFYNFSRSKNVFSSQPNLSYSVDNATFSSNLRDHRSSGDFVSPLFIDQCPSTCCLPLVLLLLFLLISSALGGFIYRPVSSNTNSSLSEQAYLFGLLPSDAECDRLARSYSDGSIVNSVDATNSNIRDLRWKCLSLVYIRPSVNAIHRRSSKFLTWVAEWFQPLFAFFSRIPSTSEETHFPESAPQNIDDLLRRLKKIDAGMADLRRHVEELKEAHSARLSTQEKEHDNLTFDVSKLHSVVDSLNEQISALADKVSDKADDINRQRLIDELSKQAAFVSTASLDIRLQELRSHLEAIAKSASSTAGTSIDENTLRKETAQIERYEKAISELTSIVNTQRAALEERLTSLKEELESSIKNHVASLEDIDSKVAKEITFAVKESQSSLDGVDSRLSTEIQKISSRIDSLERLNSDLEQALKKLSSGGFFIKGLYVLELASNRETGVSEESGFSKSQIEEILNEIKSSFYEKLTLDLKQKIAEEISHSLESGAVLERKLLSLIHTTVGERLKSTFIDKTQTKQMESIPVNVLAYIDGLLKMFSADGTGKADFALESAGGTVVSTRCTRTYTSFKSAISLFGITLAYCEILQPGNHPGECWCFYGSEGQAIVRLAASVHVTGISLEHIPKALSHTGRIDSAPRDFVIKALNSEFDAPHVGEVIGEFTYNESGEPIQYFAVKDRIDGKPTRFVEMSVKSNHGHPEYTCIYRLRVHGRIAEADGE</sequence>
<evidence type="ECO:0000256" key="4">
    <source>
        <dbReference type="ARBA" id="ARBA00023054"/>
    </source>
</evidence>
<organism evidence="13">
    <name type="scientific">Rodentolepis nana</name>
    <name type="common">Dwarf tapeworm</name>
    <name type="synonym">Hymenolepis nana</name>
    <dbReference type="NCBI Taxonomy" id="102285"/>
    <lineage>
        <taxon>Eukaryota</taxon>
        <taxon>Metazoa</taxon>
        <taxon>Spiralia</taxon>
        <taxon>Lophotrochozoa</taxon>
        <taxon>Platyhelminthes</taxon>
        <taxon>Cestoda</taxon>
        <taxon>Eucestoda</taxon>
        <taxon>Cyclophyllidea</taxon>
        <taxon>Hymenolepididae</taxon>
        <taxon>Rodentolepis</taxon>
    </lineage>
</organism>
<feature type="transmembrane region" description="Helical" evidence="9">
    <location>
        <begin position="1538"/>
        <end position="1559"/>
    </location>
</feature>
<keyword evidence="3 9" id="KW-1133">Transmembrane helix</keyword>
<dbReference type="InterPro" id="IPR045119">
    <property type="entry name" value="SUN1-5"/>
</dbReference>
<evidence type="ECO:0000256" key="1">
    <source>
        <dbReference type="ARBA" id="ARBA00004370"/>
    </source>
</evidence>
<dbReference type="Gene3D" id="2.60.120.260">
    <property type="entry name" value="Galactose-binding domain-like"/>
    <property type="match status" value="1"/>
</dbReference>
<reference evidence="13" key="1">
    <citation type="submission" date="2017-02" db="UniProtKB">
        <authorList>
            <consortium name="WormBaseParasite"/>
        </authorList>
    </citation>
    <scope>IDENTIFICATION</scope>
</reference>
<feature type="coiled-coil region" evidence="7">
    <location>
        <begin position="1965"/>
        <end position="1992"/>
    </location>
</feature>
<evidence type="ECO:0000256" key="3">
    <source>
        <dbReference type="ARBA" id="ARBA00022989"/>
    </source>
</evidence>
<evidence type="ECO:0000256" key="2">
    <source>
        <dbReference type="ARBA" id="ARBA00022692"/>
    </source>
</evidence>
<comment type="subcellular location">
    <subcellularLocation>
        <location evidence="1">Membrane</location>
    </subcellularLocation>
</comment>
<dbReference type="PROSITE" id="PS50294">
    <property type="entry name" value="WD_REPEATS_REGION"/>
    <property type="match status" value="1"/>
</dbReference>
<feature type="coiled-coil region" evidence="7">
    <location>
        <begin position="1882"/>
        <end position="1938"/>
    </location>
</feature>
<dbReference type="GO" id="GO:0043495">
    <property type="term" value="F:protein-membrane adaptor activity"/>
    <property type="evidence" value="ECO:0007669"/>
    <property type="project" value="TreeGrafter"/>
</dbReference>
<evidence type="ECO:0000256" key="6">
    <source>
        <dbReference type="PROSITE-ProRule" id="PRU00221"/>
    </source>
</evidence>
<dbReference type="Pfam" id="PF00400">
    <property type="entry name" value="WD40"/>
    <property type="match status" value="2"/>
</dbReference>
<dbReference type="WBParaSite" id="HNAJ_0000134501-mRNA-1">
    <property type="protein sequence ID" value="HNAJ_0000134501-mRNA-1"/>
    <property type="gene ID" value="HNAJ_0000134501"/>
</dbReference>
<keyword evidence="6" id="KW-0853">WD repeat</keyword>
<evidence type="ECO:0000313" key="12">
    <source>
        <dbReference type="Proteomes" id="UP000278807"/>
    </source>
</evidence>
<dbReference type="Proteomes" id="UP000278807">
    <property type="component" value="Unassembled WGS sequence"/>
</dbReference>
<feature type="transmembrane region" description="Helical" evidence="9">
    <location>
        <begin position="1623"/>
        <end position="1644"/>
    </location>
</feature>
<protein>
    <submittedName>
        <fullName evidence="13">SUN domain-containing protein</fullName>
    </submittedName>
</protein>
<reference evidence="11 12" key="2">
    <citation type="submission" date="2018-11" db="EMBL/GenBank/DDBJ databases">
        <authorList>
            <consortium name="Pathogen Informatics"/>
        </authorList>
    </citation>
    <scope>NUCLEOTIDE SEQUENCE [LARGE SCALE GENOMIC DNA]</scope>
</reference>
<dbReference type="InterPro" id="IPR012919">
    <property type="entry name" value="SUN_dom"/>
</dbReference>